<gene>
    <name evidence="1" type="ORF">HAX54_047895</name>
</gene>
<evidence type="ECO:0000313" key="1">
    <source>
        <dbReference type="EMBL" id="MCE3050695.1"/>
    </source>
</evidence>
<dbReference type="Proteomes" id="UP000823775">
    <property type="component" value="Unassembled WGS sequence"/>
</dbReference>
<sequence length="52" mass="6024">WENCMMRTNGGDWIMMMRDEGSSSSSTMVQYCRKRPLKTLQLFPVATTGFKD</sequence>
<proteinExistence type="predicted"/>
<organism evidence="1 2">
    <name type="scientific">Datura stramonium</name>
    <name type="common">Jimsonweed</name>
    <name type="synonym">Common thornapple</name>
    <dbReference type="NCBI Taxonomy" id="4076"/>
    <lineage>
        <taxon>Eukaryota</taxon>
        <taxon>Viridiplantae</taxon>
        <taxon>Streptophyta</taxon>
        <taxon>Embryophyta</taxon>
        <taxon>Tracheophyta</taxon>
        <taxon>Spermatophyta</taxon>
        <taxon>Magnoliopsida</taxon>
        <taxon>eudicotyledons</taxon>
        <taxon>Gunneridae</taxon>
        <taxon>Pentapetalae</taxon>
        <taxon>asterids</taxon>
        <taxon>lamiids</taxon>
        <taxon>Solanales</taxon>
        <taxon>Solanaceae</taxon>
        <taxon>Solanoideae</taxon>
        <taxon>Datureae</taxon>
        <taxon>Datura</taxon>
    </lineage>
</organism>
<dbReference type="EMBL" id="JACEIK010007823">
    <property type="protein sequence ID" value="MCE3050695.1"/>
    <property type="molecule type" value="Genomic_DNA"/>
</dbReference>
<evidence type="ECO:0000313" key="2">
    <source>
        <dbReference type="Proteomes" id="UP000823775"/>
    </source>
</evidence>
<keyword evidence="2" id="KW-1185">Reference proteome</keyword>
<comment type="caution">
    <text evidence="1">The sequence shown here is derived from an EMBL/GenBank/DDBJ whole genome shotgun (WGS) entry which is preliminary data.</text>
</comment>
<name>A0ABS8WMI0_DATST</name>
<accession>A0ABS8WMI0</accession>
<feature type="non-terminal residue" evidence="1">
    <location>
        <position position="1"/>
    </location>
</feature>
<reference evidence="1 2" key="1">
    <citation type="journal article" date="2021" name="BMC Genomics">
        <title>Datura genome reveals duplications of psychoactive alkaloid biosynthetic genes and high mutation rate following tissue culture.</title>
        <authorList>
            <person name="Rajewski A."/>
            <person name="Carter-House D."/>
            <person name="Stajich J."/>
            <person name="Litt A."/>
        </authorList>
    </citation>
    <scope>NUCLEOTIDE SEQUENCE [LARGE SCALE GENOMIC DNA]</scope>
    <source>
        <strain evidence="1">AR-01</strain>
    </source>
</reference>
<protein>
    <submittedName>
        <fullName evidence="1">Uncharacterized protein</fullName>
    </submittedName>
</protein>